<evidence type="ECO:0000256" key="6">
    <source>
        <dbReference type="ARBA" id="ARBA00023136"/>
    </source>
</evidence>
<feature type="transmembrane region" description="Helical" evidence="7">
    <location>
        <begin position="222"/>
        <end position="239"/>
    </location>
</feature>
<dbReference type="PANTHER" id="PTHR30106:SF1">
    <property type="entry name" value="UPF0324 MEMBRANE PROTEIN FN0533"/>
    <property type="match status" value="1"/>
</dbReference>
<dbReference type="Proteomes" id="UP000661715">
    <property type="component" value="Unassembled WGS sequence"/>
</dbReference>
<dbReference type="Pfam" id="PF03601">
    <property type="entry name" value="Cons_hypoth698"/>
    <property type="match status" value="1"/>
</dbReference>
<evidence type="ECO:0000256" key="5">
    <source>
        <dbReference type="ARBA" id="ARBA00022989"/>
    </source>
</evidence>
<evidence type="ECO:0000256" key="4">
    <source>
        <dbReference type="ARBA" id="ARBA00022692"/>
    </source>
</evidence>
<keyword evidence="9" id="KW-1185">Reference proteome</keyword>
<sequence length="329" mass="35479">MKNLLKKDRNIFAENGIFNLEKHSKTQQFIFVCLLLICLSGFITPPIALLLGILVANISGHPWLHLNHKIIRVLLQVSVVGLGFGMNVHNALLSGKEGFVLTVATLFSTIVLGIILGKWLKTDVKTSHLISCGTAICGGSAIAAITPVIKSDEKQTSVALGVIFILNSIALFVFPMVGHWLQLSQEDFGLWCALAIHDTSSVVGAANKYGAEALQIATTVKLARALWIIPIVLLTSVLFKNKASKIKIPYFIGLFILAMILNTVVPQISILSPYIVAVAKIGLTVTLFFIGSGLSSSVLLAVGIKPLIQGILLWTFIASLSLLAILYWS</sequence>
<comment type="caution">
    <text evidence="8">The sequence shown here is derived from an EMBL/GenBank/DDBJ whole genome shotgun (WGS) entry which is preliminary data.</text>
</comment>
<dbReference type="EMBL" id="NASZ01000025">
    <property type="protein sequence ID" value="MBD0726331.1"/>
    <property type="molecule type" value="Genomic_DNA"/>
</dbReference>
<keyword evidence="6 7" id="KW-0472">Membrane</keyword>
<evidence type="ECO:0000313" key="8">
    <source>
        <dbReference type="EMBL" id="MBD0726331.1"/>
    </source>
</evidence>
<feature type="transmembrane region" description="Helical" evidence="7">
    <location>
        <begin position="70"/>
        <end position="88"/>
    </location>
</feature>
<feature type="transmembrane region" description="Helical" evidence="7">
    <location>
        <begin position="29"/>
        <end position="58"/>
    </location>
</feature>
<evidence type="ECO:0000256" key="1">
    <source>
        <dbReference type="ARBA" id="ARBA00004651"/>
    </source>
</evidence>
<keyword evidence="3" id="KW-1003">Cell membrane</keyword>
<comment type="similarity">
    <text evidence="2">Belongs to the UPF0324 family.</text>
</comment>
<keyword evidence="4 7" id="KW-0812">Transmembrane</keyword>
<feature type="transmembrane region" description="Helical" evidence="7">
    <location>
        <begin position="126"/>
        <end position="146"/>
    </location>
</feature>
<evidence type="ECO:0008006" key="10">
    <source>
        <dbReference type="Google" id="ProtNLM"/>
    </source>
</evidence>
<feature type="transmembrane region" description="Helical" evidence="7">
    <location>
        <begin position="100"/>
        <end position="120"/>
    </location>
</feature>
<evidence type="ECO:0000256" key="7">
    <source>
        <dbReference type="SAM" id="Phobius"/>
    </source>
</evidence>
<protein>
    <recommendedName>
        <fullName evidence="10">Sulfate exporter family transporter</fullName>
    </recommendedName>
</protein>
<proteinExistence type="inferred from homology"/>
<keyword evidence="5 7" id="KW-1133">Transmembrane helix</keyword>
<dbReference type="PANTHER" id="PTHR30106">
    <property type="entry name" value="INNER MEMBRANE PROTEIN YEIH-RELATED"/>
    <property type="match status" value="1"/>
</dbReference>
<feature type="transmembrane region" description="Helical" evidence="7">
    <location>
        <begin position="251"/>
        <end position="275"/>
    </location>
</feature>
<name>A0ABR7UTS8_9FLAO</name>
<feature type="transmembrane region" description="Helical" evidence="7">
    <location>
        <begin position="158"/>
        <end position="181"/>
    </location>
</feature>
<feature type="transmembrane region" description="Helical" evidence="7">
    <location>
        <begin position="311"/>
        <end position="328"/>
    </location>
</feature>
<feature type="transmembrane region" description="Helical" evidence="7">
    <location>
        <begin position="281"/>
        <end position="304"/>
    </location>
</feature>
<organism evidence="8 9">
    <name type="scientific">Flavobacterium pokkalii</name>
    <dbReference type="NCBI Taxonomy" id="1940408"/>
    <lineage>
        <taxon>Bacteria</taxon>
        <taxon>Pseudomonadati</taxon>
        <taxon>Bacteroidota</taxon>
        <taxon>Flavobacteriia</taxon>
        <taxon>Flavobacteriales</taxon>
        <taxon>Flavobacteriaceae</taxon>
        <taxon>Flavobacterium</taxon>
    </lineage>
</organism>
<evidence type="ECO:0000313" key="9">
    <source>
        <dbReference type="Proteomes" id="UP000661715"/>
    </source>
</evidence>
<gene>
    <name evidence="8" type="ORF">B6A10_14215</name>
</gene>
<dbReference type="InterPro" id="IPR018383">
    <property type="entry name" value="UPF0324_pro"/>
</dbReference>
<reference evidence="8 9" key="1">
    <citation type="journal article" date="2020" name="Microbiol. Res.">
        <title>Flavobacterium pokkalii sp. nov., a novel plant growth promoting native rhizobacteria isolated from pokkali rice grown in coastal saline affected agricultural regions of southern India, Kerala.</title>
        <authorList>
            <person name="Menon R.R."/>
            <person name="Kumari S."/>
            <person name="Viver T."/>
            <person name="Rameshkumar N."/>
        </authorList>
    </citation>
    <scope>NUCLEOTIDE SEQUENCE [LARGE SCALE GENOMIC DNA]</scope>
    <source>
        <strain evidence="8 9">L1I52</strain>
    </source>
</reference>
<comment type="subcellular location">
    <subcellularLocation>
        <location evidence="1">Cell membrane</location>
        <topology evidence="1">Multi-pass membrane protein</topology>
    </subcellularLocation>
</comment>
<evidence type="ECO:0000256" key="2">
    <source>
        <dbReference type="ARBA" id="ARBA00007977"/>
    </source>
</evidence>
<accession>A0ABR7UTS8</accession>
<evidence type="ECO:0000256" key="3">
    <source>
        <dbReference type="ARBA" id="ARBA00022475"/>
    </source>
</evidence>